<keyword evidence="1" id="KW-0812">Transmembrane</keyword>
<gene>
    <name evidence="2" type="ORF">DXZ20_03970</name>
</gene>
<organism evidence="2 3">
    <name type="scientific">Adonisia turfae CCMR0081</name>
    <dbReference type="NCBI Taxonomy" id="2292702"/>
    <lineage>
        <taxon>Bacteria</taxon>
        <taxon>Bacillati</taxon>
        <taxon>Cyanobacteriota</taxon>
        <taxon>Adonisia</taxon>
        <taxon>Adonisia turfae</taxon>
    </lineage>
</organism>
<accession>A0A6M0RF91</accession>
<protein>
    <submittedName>
        <fullName evidence="2">Uncharacterized protein</fullName>
    </submittedName>
</protein>
<name>A0A6M0RF91_9CYAN</name>
<evidence type="ECO:0000313" key="3">
    <source>
        <dbReference type="Proteomes" id="UP000481033"/>
    </source>
</evidence>
<dbReference type="Proteomes" id="UP000481033">
    <property type="component" value="Unassembled WGS sequence"/>
</dbReference>
<evidence type="ECO:0000256" key="1">
    <source>
        <dbReference type="SAM" id="Phobius"/>
    </source>
</evidence>
<proteinExistence type="predicted"/>
<evidence type="ECO:0000313" key="2">
    <source>
        <dbReference type="EMBL" id="NEZ54859.1"/>
    </source>
</evidence>
<dbReference type="EMBL" id="QXHD01000003">
    <property type="protein sequence ID" value="NEZ54859.1"/>
    <property type="molecule type" value="Genomic_DNA"/>
</dbReference>
<dbReference type="RefSeq" id="WP_163671332.1">
    <property type="nucleotide sequence ID" value="NZ_QXHD01000003.1"/>
</dbReference>
<keyword evidence="1" id="KW-0472">Membrane</keyword>
<keyword evidence="1" id="KW-1133">Transmembrane helix</keyword>
<keyword evidence="3" id="KW-1185">Reference proteome</keyword>
<feature type="transmembrane region" description="Helical" evidence="1">
    <location>
        <begin position="12"/>
        <end position="30"/>
    </location>
</feature>
<comment type="caution">
    <text evidence="2">The sequence shown here is derived from an EMBL/GenBank/DDBJ whole genome shotgun (WGS) entry which is preliminary data.</text>
</comment>
<feature type="transmembrane region" description="Helical" evidence="1">
    <location>
        <begin position="36"/>
        <end position="56"/>
    </location>
</feature>
<reference evidence="2 3" key="1">
    <citation type="journal article" date="2020" name="Microb. Ecol.">
        <title>Ecogenomics of the Marine Benthic Filamentous Cyanobacterium Adonisia.</title>
        <authorList>
            <person name="Walter J.M."/>
            <person name="Coutinho F.H."/>
            <person name="Leomil L."/>
            <person name="Hargreaves P.I."/>
            <person name="Campeao M.E."/>
            <person name="Vieira V.V."/>
            <person name="Silva B.S."/>
            <person name="Fistarol G.O."/>
            <person name="Salomon P.S."/>
            <person name="Sawabe T."/>
            <person name="Mino S."/>
            <person name="Hosokawa M."/>
            <person name="Miyashita H."/>
            <person name="Maruyama F."/>
            <person name="van Verk M.C."/>
            <person name="Dutilh B.E."/>
            <person name="Thompson C.C."/>
            <person name="Thompson F.L."/>
        </authorList>
    </citation>
    <scope>NUCLEOTIDE SEQUENCE [LARGE SCALE GENOMIC DNA]</scope>
    <source>
        <strain evidence="2 3">CCMR0081</strain>
    </source>
</reference>
<sequence>MQIDSLSDLIQKGFLLLLNFVDDIAIFTLTRLGWQWVWLEWLSTALLIITLVYWSIRLWKYCKHLQRQHCVPRVEIV</sequence>
<dbReference type="AlphaFoldDB" id="A0A6M0RF91"/>